<evidence type="ECO:0000259" key="1">
    <source>
        <dbReference type="PROSITE" id="PS50943"/>
    </source>
</evidence>
<protein>
    <submittedName>
        <fullName evidence="2">Helix-turn-helix transcriptional regulator</fullName>
    </submittedName>
</protein>
<dbReference type="InterPro" id="IPR010982">
    <property type="entry name" value="Lambda_DNA-bd_dom_sf"/>
</dbReference>
<dbReference type="EMBL" id="JAMXFA010000068">
    <property type="protein sequence ID" value="MCT7981466.1"/>
    <property type="molecule type" value="Genomic_DNA"/>
</dbReference>
<accession>A0ABT2NG33</accession>
<evidence type="ECO:0000313" key="3">
    <source>
        <dbReference type="Proteomes" id="UP001525961"/>
    </source>
</evidence>
<comment type="caution">
    <text evidence="2">The sequence shown here is derived from an EMBL/GenBank/DDBJ whole genome shotgun (WGS) entry which is preliminary data.</text>
</comment>
<proteinExistence type="predicted"/>
<feature type="domain" description="HTH cro/C1-type" evidence="1">
    <location>
        <begin position="32"/>
        <end position="88"/>
    </location>
</feature>
<dbReference type="Pfam" id="PF13443">
    <property type="entry name" value="HTH_26"/>
    <property type="match status" value="1"/>
</dbReference>
<dbReference type="InterPro" id="IPR001387">
    <property type="entry name" value="Cro/C1-type_HTH"/>
</dbReference>
<name>A0ABT2NG33_9CYAN</name>
<sequence length="99" mass="11157">MDNSNKRQPPPLPDERPAVLKFGSEIEIVCNLDAIMQSRGISQMALSQETGLSASVIRSYQRNSVRRWDAGTIQALIAYFHLSSLDELFTIRYKKGVTE</sequence>
<evidence type="ECO:0000313" key="2">
    <source>
        <dbReference type="EMBL" id="MCT7981466.1"/>
    </source>
</evidence>
<organism evidence="2 3">
    <name type="scientific">Laspinema olomoucense D3b</name>
    <dbReference type="NCBI Taxonomy" id="2953688"/>
    <lineage>
        <taxon>Bacteria</taxon>
        <taxon>Bacillati</taxon>
        <taxon>Cyanobacteriota</taxon>
        <taxon>Cyanophyceae</taxon>
        <taxon>Oscillatoriophycideae</taxon>
        <taxon>Oscillatoriales</taxon>
        <taxon>Laspinemataceae</taxon>
        <taxon>Laspinema</taxon>
        <taxon>Laspinema olomoucense</taxon>
    </lineage>
</organism>
<dbReference type="PROSITE" id="PS50943">
    <property type="entry name" value="HTH_CROC1"/>
    <property type="match status" value="1"/>
</dbReference>
<dbReference type="CDD" id="cd00093">
    <property type="entry name" value="HTH_XRE"/>
    <property type="match status" value="1"/>
</dbReference>
<gene>
    <name evidence="2" type="ORF">NG792_27470</name>
</gene>
<dbReference type="Gene3D" id="1.10.260.40">
    <property type="entry name" value="lambda repressor-like DNA-binding domains"/>
    <property type="match status" value="1"/>
</dbReference>
<dbReference type="Proteomes" id="UP001525961">
    <property type="component" value="Unassembled WGS sequence"/>
</dbReference>
<dbReference type="SUPFAM" id="SSF47413">
    <property type="entry name" value="lambda repressor-like DNA-binding domains"/>
    <property type="match status" value="1"/>
</dbReference>
<reference evidence="2 3" key="1">
    <citation type="journal article" date="2022" name="Front. Microbiol.">
        <title>High genomic differentiation and limited gene flow indicate recent cryptic speciation within the genus Laspinema (cyanobacteria).</title>
        <authorList>
            <person name="Stanojkovic A."/>
            <person name="Skoupy S."/>
            <person name="Skaloud P."/>
            <person name="Dvorak P."/>
        </authorList>
    </citation>
    <scope>NUCLEOTIDE SEQUENCE [LARGE SCALE GENOMIC DNA]</scope>
    <source>
        <strain evidence="2 3">D3b</strain>
    </source>
</reference>
<dbReference type="RefSeq" id="WP_261237641.1">
    <property type="nucleotide sequence ID" value="NZ_JAMXFA010000068.1"/>
</dbReference>
<keyword evidence="3" id="KW-1185">Reference proteome</keyword>